<dbReference type="NCBIfam" id="TIGR00747">
    <property type="entry name" value="fabH"/>
    <property type="match status" value="1"/>
</dbReference>
<comment type="similarity">
    <text evidence="1 9">Belongs to the thiolase-like superfamily. FabH family.</text>
</comment>
<dbReference type="EC" id="2.3.1.180" evidence="9"/>
<comment type="catalytic activity">
    <reaction evidence="9">
        <text>malonyl-[ACP] + acetyl-CoA + H(+) = 3-oxobutanoyl-[ACP] + CO2 + CoA</text>
        <dbReference type="Rhea" id="RHEA:12080"/>
        <dbReference type="Rhea" id="RHEA-COMP:9623"/>
        <dbReference type="Rhea" id="RHEA-COMP:9625"/>
        <dbReference type="ChEBI" id="CHEBI:15378"/>
        <dbReference type="ChEBI" id="CHEBI:16526"/>
        <dbReference type="ChEBI" id="CHEBI:57287"/>
        <dbReference type="ChEBI" id="CHEBI:57288"/>
        <dbReference type="ChEBI" id="CHEBI:78449"/>
        <dbReference type="ChEBI" id="CHEBI:78450"/>
        <dbReference type="EC" id="2.3.1.180"/>
    </reaction>
</comment>
<keyword evidence="6 9" id="KW-0443">Lipid metabolism</keyword>
<comment type="function">
    <text evidence="9">Catalyzes the condensation reaction of fatty acid synthesis by the addition to an acyl acceptor of two carbons from malonyl-ACP. Catalyzes the first condensation reaction which initiates fatty acid synthesis and may therefore play a role in governing the total rate of fatty acid production. Possesses both acetoacetyl-ACP synthase and acetyl transacylase activities. Its substrate specificity determines the biosynthesis of branched-chain and/or straight-chain of fatty acids.</text>
</comment>
<evidence type="ECO:0000256" key="9">
    <source>
        <dbReference type="HAMAP-Rule" id="MF_01815"/>
    </source>
</evidence>
<keyword evidence="3 9" id="KW-0444">Lipid biosynthesis</keyword>
<dbReference type="UniPathway" id="UPA00094"/>
<evidence type="ECO:0000256" key="4">
    <source>
        <dbReference type="ARBA" id="ARBA00022679"/>
    </source>
</evidence>
<dbReference type="RefSeq" id="WP_106349385.1">
    <property type="nucleotide sequence ID" value="NZ_PVUE01000010.1"/>
</dbReference>
<evidence type="ECO:0000256" key="2">
    <source>
        <dbReference type="ARBA" id="ARBA00022490"/>
    </source>
</evidence>
<evidence type="ECO:0000259" key="12">
    <source>
        <dbReference type="Pfam" id="PF08545"/>
    </source>
</evidence>
<accession>A0A2T0ZYY7</accession>
<sequence>MQFPSPRHNARILSFGAYRPERVVTNAELATVVETSDEWIRTRVGIETRYFSRPDETVVDMAVAAGQDALTRSGLTAADIDLVIVASCTLPTPIPGAAAPVAHRLGIDSPGAYDVNAACAGFCYGLAQASSAIQVNDARNVLVIGVEKFTDWVDPSDRTTYIIFGDGAGAAVVTRGDDQTIGPAVWGSSGDRADALYIPDRNSMLAMDGPAVFRWATTDIRDEVRRICERSGVTLEDIDVFVPHQANMRIIDAMLRSLKFRDDAVIARDIARSGNTSAASIPLALASLSDTGQAKAGDLVLVIGFGAGLAFAGQLFVMP</sequence>
<dbReference type="GO" id="GO:0044550">
    <property type="term" value="P:secondary metabolite biosynthetic process"/>
    <property type="evidence" value="ECO:0007669"/>
    <property type="project" value="TreeGrafter"/>
</dbReference>
<dbReference type="HAMAP" id="MF_01815">
    <property type="entry name" value="FabH"/>
    <property type="match status" value="1"/>
</dbReference>
<dbReference type="GO" id="GO:0033818">
    <property type="term" value="F:beta-ketoacyl-acyl-carrier-protein synthase III activity"/>
    <property type="evidence" value="ECO:0007669"/>
    <property type="project" value="UniProtKB-UniRule"/>
</dbReference>
<comment type="subcellular location">
    <subcellularLocation>
        <location evidence="9">Cytoplasm</location>
    </subcellularLocation>
</comment>
<feature type="active site" evidence="9">
    <location>
        <position position="275"/>
    </location>
</feature>
<dbReference type="Pfam" id="PF08545">
    <property type="entry name" value="ACP_syn_III"/>
    <property type="match status" value="1"/>
</dbReference>
<dbReference type="Gene3D" id="3.40.47.10">
    <property type="match status" value="1"/>
</dbReference>
<proteinExistence type="inferred from homology"/>
<comment type="pathway">
    <text evidence="9">Lipid metabolism; fatty acid biosynthesis.</text>
</comment>
<keyword evidence="14" id="KW-1185">Reference proteome</keyword>
<evidence type="ECO:0000259" key="11">
    <source>
        <dbReference type="Pfam" id="PF08541"/>
    </source>
</evidence>
<evidence type="ECO:0000313" key="14">
    <source>
        <dbReference type="Proteomes" id="UP000237752"/>
    </source>
</evidence>
<keyword evidence="10" id="KW-0812">Transmembrane</keyword>
<dbReference type="GO" id="GO:0005737">
    <property type="term" value="C:cytoplasm"/>
    <property type="evidence" value="ECO:0007669"/>
    <property type="project" value="UniProtKB-SubCell"/>
</dbReference>
<name>A0A2T0ZYY7_9ACTN</name>
<dbReference type="EMBL" id="PVUE01000010">
    <property type="protein sequence ID" value="PRZ41298.1"/>
    <property type="molecule type" value="Genomic_DNA"/>
</dbReference>
<dbReference type="CDD" id="cd00830">
    <property type="entry name" value="KAS_III"/>
    <property type="match status" value="1"/>
</dbReference>
<keyword evidence="10" id="KW-0472">Membrane</keyword>
<organism evidence="13 14">
    <name type="scientific">Antricoccus suffuscus</name>
    <dbReference type="NCBI Taxonomy" id="1629062"/>
    <lineage>
        <taxon>Bacteria</taxon>
        <taxon>Bacillati</taxon>
        <taxon>Actinomycetota</taxon>
        <taxon>Actinomycetes</taxon>
        <taxon>Geodermatophilales</taxon>
        <taxon>Antricoccaceae</taxon>
        <taxon>Antricoccus</taxon>
    </lineage>
</organism>
<feature type="active site" evidence="9">
    <location>
        <position position="119"/>
    </location>
</feature>
<evidence type="ECO:0000313" key="13">
    <source>
        <dbReference type="EMBL" id="PRZ41298.1"/>
    </source>
</evidence>
<feature type="region of interest" description="ACP-binding" evidence="9">
    <location>
        <begin position="245"/>
        <end position="249"/>
    </location>
</feature>
<dbReference type="PANTHER" id="PTHR34069">
    <property type="entry name" value="3-OXOACYL-[ACYL-CARRIER-PROTEIN] SYNTHASE 3"/>
    <property type="match status" value="1"/>
</dbReference>
<evidence type="ECO:0000256" key="1">
    <source>
        <dbReference type="ARBA" id="ARBA00008642"/>
    </source>
</evidence>
<dbReference type="Proteomes" id="UP000237752">
    <property type="component" value="Unassembled WGS sequence"/>
</dbReference>
<feature type="transmembrane region" description="Helical" evidence="10">
    <location>
        <begin position="299"/>
        <end position="317"/>
    </location>
</feature>
<dbReference type="Pfam" id="PF08541">
    <property type="entry name" value="ACP_syn_III_C"/>
    <property type="match status" value="1"/>
</dbReference>
<dbReference type="NCBIfam" id="NF006829">
    <property type="entry name" value="PRK09352.1"/>
    <property type="match status" value="1"/>
</dbReference>
<reference evidence="13 14" key="1">
    <citation type="submission" date="2018-03" db="EMBL/GenBank/DDBJ databases">
        <title>Genomic Encyclopedia of Archaeal and Bacterial Type Strains, Phase II (KMG-II): from individual species to whole genera.</title>
        <authorList>
            <person name="Goeker M."/>
        </authorList>
    </citation>
    <scope>NUCLEOTIDE SEQUENCE [LARGE SCALE GENOMIC DNA]</scope>
    <source>
        <strain evidence="13 14">DSM 100065</strain>
    </source>
</reference>
<keyword evidence="5 9" id="KW-0276">Fatty acid metabolism</keyword>
<comment type="domain">
    <text evidence="9">The last Arg residue of the ACP-binding site is essential for the weak association between ACP/AcpP and FabH.</text>
</comment>
<evidence type="ECO:0000256" key="5">
    <source>
        <dbReference type="ARBA" id="ARBA00022832"/>
    </source>
</evidence>
<evidence type="ECO:0000256" key="3">
    <source>
        <dbReference type="ARBA" id="ARBA00022516"/>
    </source>
</evidence>
<keyword evidence="8 9" id="KW-0012">Acyltransferase</keyword>
<dbReference type="GO" id="GO:0006633">
    <property type="term" value="P:fatty acid biosynthetic process"/>
    <property type="evidence" value="ECO:0007669"/>
    <property type="project" value="UniProtKB-UniRule"/>
</dbReference>
<keyword evidence="7 9" id="KW-0275">Fatty acid biosynthesis</keyword>
<dbReference type="InterPro" id="IPR013747">
    <property type="entry name" value="ACP_syn_III_C"/>
</dbReference>
<dbReference type="SUPFAM" id="SSF53901">
    <property type="entry name" value="Thiolase-like"/>
    <property type="match status" value="1"/>
</dbReference>
<feature type="active site" evidence="9">
    <location>
        <position position="244"/>
    </location>
</feature>
<comment type="subunit">
    <text evidence="9">Homodimer.</text>
</comment>
<evidence type="ECO:0000256" key="8">
    <source>
        <dbReference type="ARBA" id="ARBA00023315"/>
    </source>
</evidence>
<dbReference type="InterPro" id="IPR013751">
    <property type="entry name" value="ACP_syn_III_N"/>
</dbReference>
<evidence type="ECO:0000256" key="6">
    <source>
        <dbReference type="ARBA" id="ARBA00023098"/>
    </source>
</evidence>
<dbReference type="AlphaFoldDB" id="A0A2T0ZYY7"/>
<dbReference type="InterPro" id="IPR004655">
    <property type="entry name" value="FabH"/>
</dbReference>
<comment type="caution">
    <text evidence="13">The sequence shown here is derived from an EMBL/GenBank/DDBJ whole genome shotgun (WGS) entry which is preliminary data.</text>
</comment>
<protein>
    <recommendedName>
        <fullName evidence="9">Beta-ketoacyl-[acyl-carrier-protein] synthase III</fullName>
        <shortName evidence="9">Beta-ketoacyl-ACP synthase III</shortName>
        <shortName evidence="9">KAS III</shortName>
        <ecNumber evidence="9">2.3.1.180</ecNumber>
    </recommendedName>
    <alternativeName>
        <fullName evidence="9">3-oxoacyl-[acyl-carrier-protein] synthase 3</fullName>
    </alternativeName>
    <alternativeName>
        <fullName evidence="9">3-oxoacyl-[acyl-carrier-protein] synthase III</fullName>
    </alternativeName>
</protein>
<evidence type="ECO:0000256" key="7">
    <source>
        <dbReference type="ARBA" id="ARBA00023160"/>
    </source>
</evidence>
<feature type="domain" description="Beta-ketoacyl-[acyl-carrier-protein] synthase III C-terminal" evidence="11">
    <location>
        <begin position="228"/>
        <end position="316"/>
    </location>
</feature>
<keyword evidence="4 9" id="KW-0808">Transferase</keyword>
<feature type="domain" description="Beta-ketoacyl-[acyl-carrier-protein] synthase III N-terminal" evidence="12">
    <location>
        <begin position="113"/>
        <end position="190"/>
    </location>
</feature>
<keyword evidence="10" id="KW-1133">Transmembrane helix</keyword>
<gene>
    <name evidence="9" type="primary">fabH</name>
    <name evidence="13" type="ORF">CLV47_11023</name>
</gene>
<keyword evidence="2 9" id="KW-0963">Cytoplasm</keyword>
<evidence type="ECO:0000256" key="10">
    <source>
        <dbReference type="SAM" id="Phobius"/>
    </source>
</evidence>
<dbReference type="PANTHER" id="PTHR34069:SF2">
    <property type="entry name" value="BETA-KETOACYL-[ACYL-CARRIER-PROTEIN] SYNTHASE III"/>
    <property type="match status" value="1"/>
</dbReference>
<keyword evidence="9" id="KW-0511">Multifunctional enzyme</keyword>
<dbReference type="OrthoDB" id="9815506at2"/>
<dbReference type="GO" id="GO:0004315">
    <property type="term" value="F:3-oxoacyl-[acyl-carrier-protein] synthase activity"/>
    <property type="evidence" value="ECO:0007669"/>
    <property type="project" value="InterPro"/>
</dbReference>
<dbReference type="InterPro" id="IPR016039">
    <property type="entry name" value="Thiolase-like"/>
</dbReference>